<reference evidence="1 2" key="1">
    <citation type="submission" date="2016-10" db="EMBL/GenBank/DDBJ databases">
        <title>Draft Genome sequence of Alkanindiges sp. strain H1.</title>
        <authorList>
            <person name="Subhash Y."/>
            <person name="Lee S."/>
        </authorList>
    </citation>
    <scope>NUCLEOTIDE SEQUENCE [LARGE SCALE GENOMIC DNA]</scope>
    <source>
        <strain evidence="1 2">H1</strain>
    </source>
</reference>
<dbReference type="STRING" id="1907941.BKE30_02370"/>
<organism evidence="1 2">
    <name type="scientific">Alkanindiges hydrocarboniclasticus</name>
    <dbReference type="NCBI Taxonomy" id="1907941"/>
    <lineage>
        <taxon>Bacteria</taxon>
        <taxon>Pseudomonadati</taxon>
        <taxon>Pseudomonadota</taxon>
        <taxon>Gammaproteobacteria</taxon>
        <taxon>Moraxellales</taxon>
        <taxon>Moraxellaceae</taxon>
        <taxon>Alkanindiges</taxon>
    </lineage>
</organism>
<keyword evidence="2" id="KW-1185">Reference proteome</keyword>
<dbReference type="AlphaFoldDB" id="A0A1S8CZB4"/>
<dbReference type="Proteomes" id="UP000192132">
    <property type="component" value="Unassembled WGS sequence"/>
</dbReference>
<dbReference type="EMBL" id="MLCN01000006">
    <property type="protein sequence ID" value="ONG41945.1"/>
    <property type="molecule type" value="Genomic_DNA"/>
</dbReference>
<protein>
    <submittedName>
        <fullName evidence="1">Uncharacterized protein</fullName>
    </submittedName>
</protein>
<dbReference type="OrthoDB" id="6677258at2"/>
<comment type="caution">
    <text evidence="1">The sequence shown here is derived from an EMBL/GenBank/DDBJ whole genome shotgun (WGS) entry which is preliminary data.</text>
</comment>
<evidence type="ECO:0000313" key="2">
    <source>
        <dbReference type="Proteomes" id="UP000192132"/>
    </source>
</evidence>
<name>A0A1S8CZB4_9GAMM</name>
<accession>A0A1S8CZB4</accession>
<evidence type="ECO:0000313" key="1">
    <source>
        <dbReference type="EMBL" id="ONG41945.1"/>
    </source>
</evidence>
<gene>
    <name evidence="1" type="ORF">BKE30_02370</name>
</gene>
<proteinExistence type="predicted"/>
<sequence>MASPFYVWDPRTHDGFPASLEQAEYSAIHAPRESDLSPAVESWIEAVKTFTLSDANKPYMSDHVIGDVKAMQPRTVLELEQMHIEGGEYFYKFLVESIQSYGLAAYDSYRGIFICSEYLLPPQASQQLAQQFAHVVHPAQDVIDIDRLPTSQKQFEALVYGWVEQQQFKAGRFELKEVEIEGIGTWPRLVRENDLFIEICGLSLSYRGEPQIHSFNHEIKIKPLIGIARLDGIRICPESVKFKQEKVCNYRRYLDNPALLKAFLQQIKSYFDLMDPHLTSLTHLNLLLNHNDDFNFKNDYFSYGKKPGRVPTLLALAKLCNDPAYSALYEQWAANVEVDKGKAVFKDEELENAFLSQLQPVENI</sequence>
<dbReference type="RefSeq" id="WP_076877065.1">
    <property type="nucleotide sequence ID" value="NZ_MLCN01000006.1"/>
</dbReference>